<keyword evidence="8" id="KW-1185">Reference proteome</keyword>
<dbReference type="Proteomes" id="UP001151760">
    <property type="component" value="Unassembled WGS sequence"/>
</dbReference>
<feature type="compositionally biased region" description="Basic and acidic residues" evidence="5">
    <location>
        <begin position="447"/>
        <end position="457"/>
    </location>
</feature>
<evidence type="ECO:0000256" key="4">
    <source>
        <dbReference type="PROSITE-ProRule" id="PRU00325"/>
    </source>
</evidence>
<keyword evidence="2 4" id="KW-0863">Zinc-finger</keyword>
<feature type="compositionally biased region" description="Basic and acidic residues" evidence="5">
    <location>
        <begin position="287"/>
        <end position="300"/>
    </location>
</feature>
<feature type="region of interest" description="Disordered" evidence="5">
    <location>
        <begin position="287"/>
        <end position="391"/>
    </location>
</feature>
<name>A0ABQ5BSZ3_9ASTR</name>
<dbReference type="InterPro" id="IPR006564">
    <property type="entry name" value="Znf_PMZ"/>
</dbReference>
<dbReference type="SMART" id="SM00575">
    <property type="entry name" value="ZnF_PMZ"/>
    <property type="match status" value="1"/>
</dbReference>
<evidence type="ECO:0000256" key="3">
    <source>
        <dbReference type="ARBA" id="ARBA00022833"/>
    </source>
</evidence>
<feature type="compositionally biased region" description="Low complexity" evidence="5">
    <location>
        <begin position="321"/>
        <end position="336"/>
    </location>
</feature>
<feature type="compositionally biased region" description="Basic and acidic residues" evidence="5">
    <location>
        <begin position="371"/>
        <end position="391"/>
    </location>
</feature>
<feature type="region of interest" description="Disordered" evidence="5">
    <location>
        <begin position="440"/>
        <end position="499"/>
    </location>
</feature>
<sequence length="530" mass="58698">MLKVGYDNGFQIDMYVDHFGYDIMEMVKWDRNEELRNTRIKAELDSIWSGEMRKTPHVVQIDIPKSPSIKVKKGVVYPAFDPDIPWDKMEPILGMRNIDEGRCAGKKGNKHMVLPRKVRTRLFRGDEGNQASKKPVKKPIKKLVKKPVKKILDSQSGEGTMAMNKLAFSLEDTITPSIRKRLEILKEKQREWVVYPSGFQELEVRKGDQSYGVSLQHKVCQCRMWELSGIPCVHAVAAYMHVGTDLDAGVSHWYSREAWFNAYQFSIKPVFGNNYVEEDKRFHLYTNKLEKSRQTSEKKNSSPRGGGRSGRGDGNDGSGSGSSVNDANGSGVNVGSASGGRGGGRAGGSGGRGGGRAGGSGKRGGGRAGRAKIDAEQEKVGRKERERTGYEEKNVILILQNWPEESMEEAPMNQQYHEVFIPSIHSQPTQQSGVWVVDTTVSDDGPAVDKGKAKASVEDGPAPQQGISIEDGPAPKKKRGRPPSSVDGIRIHHKNRGRSERIANMKLNKPFQFDKFGTGSTPDKAFDVEE</sequence>
<accession>A0ABQ5BSZ3</accession>
<comment type="caution">
    <text evidence="7">The sequence shown here is derived from an EMBL/GenBank/DDBJ whole genome shotgun (WGS) entry which is preliminary data.</text>
</comment>
<evidence type="ECO:0000256" key="1">
    <source>
        <dbReference type="ARBA" id="ARBA00022723"/>
    </source>
</evidence>
<dbReference type="PROSITE" id="PS50966">
    <property type="entry name" value="ZF_SWIM"/>
    <property type="match status" value="1"/>
</dbReference>
<gene>
    <name evidence="7" type="ORF">Tco_0874690</name>
</gene>
<evidence type="ECO:0000313" key="8">
    <source>
        <dbReference type="Proteomes" id="UP001151760"/>
    </source>
</evidence>
<proteinExistence type="predicted"/>
<evidence type="ECO:0000259" key="6">
    <source>
        <dbReference type="PROSITE" id="PS50966"/>
    </source>
</evidence>
<reference evidence="7" key="1">
    <citation type="journal article" date="2022" name="Int. J. Mol. Sci.">
        <title>Draft Genome of Tanacetum Coccineum: Genomic Comparison of Closely Related Tanacetum-Family Plants.</title>
        <authorList>
            <person name="Yamashiro T."/>
            <person name="Shiraishi A."/>
            <person name="Nakayama K."/>
            <person name="Satake H."/>
        </authorList>
    </citation>
    <scope>NUCLEOTIDE SEQUENCE</scope>
</reference>
<protein>
    <submittedName>
        <fullName evidence="7">Zinc finger, PMZ-type containing protein</fullName>
    </submittedName>
</protein>
<feature type="compositionally biased region" description="Gly residues" evidence="5">
    <location>
        <begin position="337"/>
        <end position="368"/>
    </location>
</feature>
<evidence type="ECO:0000256" key="5">
    <source>
        <dbReference type="SAM" id="MobiDB-lite"/>
    </source>
</evidence>
<keyword evidence="1" id="KW-0479">Metal-binding</keyword>
<evidence type="ECO:0000313" key="7">
    <source>
        <dbReference type="EMBL" id="GJT15984.1"/>
    </source>
</evidence>
<dbReference type="EMBL" id="BQNB010013439">
    <property type="protein sequence ID" value="GJT15984.1"/>
    <property type="molecule type" value="Genomic_DNA"/>
</dbReference>
<feature type="domain" description="SWIM-type" evidence="6">
    <location>
        <begin position="211"/>
        <end position="243"/>
    </location>
</feature>
<dbReference type="InterPro" id="IPR007527">
    <property type="entry name" value="Znf_SWIM"/>
</dbReference>
<dbReference type="PANTHER" id="PTHR31973">
    <property type="entry name" value="POLYPROTEIN, PUTATIVE-RELATED"/>
    <property type="match status" value="1"/>
</dbReference>
<organism evidence="7 8">
    <name type="scientific">Tanacetum coccineum</name>
    <dbReference type="NCBI Taxonomy" id="301880"/>
    <lineage>
        <taxon>Eukaryota</taxon>
        <taxon>Viridiplantae</taxon>
        <taxon>Streptophyta</taxon>
        <taxon>Embryophyta</taxon>
        <taxon>Tracheophyta</taxon>
        <taxon>Spermatophyta</taxon>
        <taxon>Magnoliopsida</taxon>
        <taxon>eudicotyledons</taxon>
        <taxon>Gunneridae</taxon>
        <taxon>Pentapetalae</taxon>
        <taxon>asterids</taxon>
        <taxon>campanulids</taxon>
        <taxon>Asterales</taxon>
        <taxon>Asteraceae</taxon>
        <taxon>Asteroideae</taxon>
        <taxon>Anthemideae</taxon>
        <taxon>Anthemidinae</taxon>
        <taxon>Tanacetum</taxon>
    </lineage>
</organism>
<evidence type="ECO:0000256" key="2">
    <source>
        <dbReference type="ARBA" id="ARBA00022771"/>
    </source>
</evidence>
<keyword evidence="3" id="KW-0862">Zinc</keyword>
<dbReference type="Pfam" id="PF04434">
    <property type="entry name" value="SWIM"/>
    <property type="match status" value="1"/>
</dbReference>
<dbReference type="PANTHER" id="PTHR31973:SF189">
    <property type="entry name" value="TRANSPOSASE, MUDR, PLANT, MULE TRANSPOSASE DOMAIN PROTEIN-RELATED"/>
    <property type="match status" value="1"/>
</dbReference>
<reference evidence="7" key="2">
    <citation type="submission" date="2022-01" db="EMBL/GenBank/DDBJ databases">
        <authorList>
            <person name="Yamashiro T."/>
            <person name="Shiraishi A."/>
            <person name="Satake H."/>
            <person name="Nakayama K."/>
        </authorList>
    </citation>
    <scope>NUCLEOTIDE SEQUENCE</scope>
</reference>